<dbReference type="PANTHER" id="PTHR43459">
    <property type="entry name" value="ENOYL-COA HYDRATASE"/>
    <property type="match status" value="1"/>
</dbReference>
<dbReference type="Proteomes" id="UP000323876">
    <property type="component" value="Unassembled WGS sequence"/>
</dbReference>
<dbReference type="Pfam" id="PF00378">
    <property type="entry name" value="ECH_1"/>
    <property type="match status" value="1"/>
</dbReference>
<dbReference type="PANTHER" id="PTHR43459:SF1">
    <property type="entry name" value="EG:BACN32G11.4 PROTEIN"/>
    <property type="match status" value="1"/>
</dbReference>
<organism evidence="2 3">
    <name type="scientific">Nocardia colli</name>
    <dbReference type="NCBI Taxonomy" id="2545717"/>
    <lineage>
        <taxon>Bacteria</taxon>
        <taxon>Bacillati</taxon>
        <taxon>Actinomycetota</taxon>
        <taxon>Actinomycetes</taxon>
        <taxon>Mycobacteriales</taxon>
        <taxon>Nocardiaceae</taxon>
        <taxon>Nocardia</taxon>
    </lineage>
</organism>
<gene>
    <name evidence="2" type="ORF">F3087_07340</name>
</gene>
<dbReference type="SUPFAM" id="SSF52096">
    <property type="entry name" value="ClpP/crotonase"/>
    <property type="match status" value="1"/>
</dbReference>
<proteinExistence type="inferred from homology"/>
<dbReference type="Gene3D" id="3.90.226.10">
    <property type="entry name" value="2-enoyl-CoA Hydratase, Chain A, domain 1"/>
    <property type="match status" value="1"/>
</dbReference>
<dbReference type="InterPro" id="IPR014748">
    <property type="entry name" value="Enoyl-CoA_hydra_C"/>
</dbReference>
<accession>A0A5N0EHD7</accession>
<name>A0A5N0EHD7_9NOCA</name>
<dbReference type="InterPro" id="IPR029045">
    <property type="entry name" value="ClpP/crotonase-like_dom_sf"/>
</dbReference>
<evidence type="ECO:0000313" key="2">
    <source>
        <dbReference type="EMBL" id="KAA8888817.1"/>
    </source>
</evidence>
<dbReference type="InterPro" id="IPR001753">
    <property type="entry name" value="Enoyl-CoA_hydra/iso"/>
</dbReference>
<dbReference type="AlphaFoldDB" id="A0A5N0EHD7"/>
<dbReference type="Gene3D" id="1.10.12.10">
    <property type="entry name" value="Lyase 2-enoyl-coa Hydratase, Chain A, domain 2"/>
    <property type="match status" value="1"/>
</dbReference>
<comment type="caution">
    <text evidence="2">The sequence shown here is derived from an EMBL/GenBank/DDBJ whole genome shotgun (WGS) entry which is preliminary data.</text>
</comment>
<dbReference type="GO" id="GO:0003824">
    <property type="term" value="F:catalytic activity"/>
    <property type="evidence" value="ECO:0007669"/>
    <property type="project" value="UniProtKB-ARBA"/>
</dbReference>
<dbReference type="CDD" id="cd06558">
    <property type="entry name" value="crotonase-like"/>
    <property type="match status" value="1"/>
</dbReference>
<dbReference type="EMBL" id="VXLC01000003">
    <property type="protein sequence ID" value="KAA8888817.1"/>
    <property type="molecule type" value="Genomic_DNA"/>
</dbReference>
<evidence type="ECO:0000313" key="3">
    <source>
        <dbReference type="Proteomes" id="UP000323876"/>
    </source>
</evidence>
<dbReference type="RefSeq" id="WP_150401092.1">
    <property type="nucleotide sequence ID" value="NZ_VXLC01000003.1"/>
</dbReference>
<sequence length="259" mass="26826">MTVRLKTAHGLATITLARPSAHNALDNPTKLAFFEAVTATAENPDVRAVLITAEGRNFCVGQDLGEHAVALETDPTTAMDTVSEHYNPLIRALKSLEVPIVAAIPGACVGAGFGIALAADLRVAGTRTTFATAFTGIALASDSGLSYALVEALGSSRATGLMLLGDRVTAEQALDWGLVHRVVADDELLETATDLAEQLATGPTAAYRRVKSLVAASASGLSAALDRELAAQQHLGRTADHQAAVKAFLAKEKPAFTGT</sequence>
<evidence type="ECO:0000256" key="1">
    <source>
        <dbReference type="ARBA" id="ARBA00005254"/>
    </source>
</evidence>
<protein>
    <submittedName>
        <fullName evidence="2">Enoyl-CoA hydratase</fullName>
    </submittedName>
</protein>
<reference evidence="2 3" key="1">
    <citation type="submission" date="2019-09" db="EMBL/GenBank/DDBJ databases">
        <authorList>
            <person name="Wang X."/>
        </authorList>
    </citation>
    <scope>NUCLEOTIDE SEQUENCE [LARGE SCALE GENOMIC DNA]</scope>
    <source>
        <strain evidence="2 3">CICC 11023</strain>
    </source>
</reference>
<comment type="similarity">
    <text evidence="1">Belongs to the enoyl-CoA hydratase/isomerase family.</text>
</comment>
<keyword evidence="3" id="KW-1185">Reference proteome</keyword>
<dbReference type="OrthoDB" id="8452484at2"/>